<keyword evidence="2" id="KW-0723">Serine/threonine-protein kinase</keyword>
<dbReference type="CDD" id="cd16936">
    <property type="entry name" value="HATPase_RsbW-like"/>
    <property type="match status" value="1"/>
</dbReference>
<dbReference type="Pfam" id="PF13581">
    <property type="entry name" value="HATPase_c_2"/>
    <property type="match status" value="1"/>
</dbReference>
<sequence>MKNGLSSMMEQSGTFEAILDNLEAIGRFVTRFMREEAKLPDDLVNNFEVSVDEHVANLIEHAFQQQPNHAITIVCRHDEEKAQVSIIDDSAGFDPRGYKIPHVSEKAIYELPPGGFGNYFICTLMDQVEYLHRPGIRNELILTVNKGKERIDAAIKEDASWM</sequence>
<protein>
    <submittedName>
        <fullName evidence="2">Putative anti-sigma regulatory factor, serine/threonine protein kinase</fullName>
    </submittedName>
</protein>
<accession>A0A0S6W637</accession>
<dbReference type="EMBL" id="DF820459">
    <property type="protein sequence ID" value="GAK53619.1"/>
    <property type="molecule type" value="Genomic_DNA"/>
</dbReference>
<keyword evidence="2" id="KW-0418">Kinase</keyword>
<evidence type="ECO:0000313" key="2">
    <source>
        <dbReference type="EMBL" id="GAK53619.1"/>
    </source>
</evidence>
<proteinExistence type="predicted"/>
<dbReference type="Proteomes" id="UP000030700">
    <property type="component" value="Unassembled WGS sequence"/>
</dbReference>
<dbReference type="GO" id="GO:0004674">
    <property type="term" value="F:protein serine/threonine kinase activity"/>
    <property type="evidence" value="ECO:0007669"/>
    <property type="project" value="UniProtKB-KW"/>
</dbReference>
<evidence type="ECO:0000259" key="1">
    <source>
        <dbReference type="Pfam" id="PF13581"/>
    </source>
</evidence>
<dbReference type="STRING" id="1499966.U14_04885"/>
<feature type="domain" description="Histidine kinase/HSP90-like ATPase" evidence="1">
    <location>
        <begin position="15"/>
        <end position="143"/>
    </location>
</feature>
<dbReference type="InterPro" id="IPR036890">
    <property type="entry name" value="HATPase_C_sf"/>
</dbReference>
<reference evidence="2" key="1">
    <citation type="journal article" date="2015" name="PeerJ">
        <title>First genomic representation of candidate bacterial phylum KSB3 points to enhanced environmental sensing as a trigger of wastewater bulking.</title>
        <authorList>
            <person name="Sekiguchi Y."/>
            <person name="Ohashi A."/>
            <person name="Parks D.H."/>
            <person name="Yamauchi T."/>
            <person name="Tyson G.W."/>
            <person name="Hugenholtz P."/>
        </authorList>
    </citation>
    <scope>NUCLEOTIDE SEQUENCE [LARGE SCALE GENOMIC DNA]</scope>
</reference>
<keyword evidence="2" id="KW-0808">Transferase</keyword>
<evidence type="ECO:0000313" key="3">
    <source>
        <dbReference type="Proteomes" id="UP000030700"/>
    </source>
</evidence>
<gene>
    <name evidence="2" type="ORF">U14_04885</name>
</gene>
<dbReference type="Gene3D" id="3.30.565.10">
    <property type="entry name" value="Histidine kinase-like ATPase, C-terminal domain"/>
    <property type="match status" value="1"/>
</dbReference>
<dbReference type="SUPFAM" id="SSF55874">
    <property type="entry name" value="ATPase domain of HSP90 chaperone/DNA topoisomerase II/histidine kinase"/>
    <property type="match status" value="1"/>
</dbReference>
<keyword evidence="3" id="KW-1185">Reference proteome</keyword>
<dbReference type="HOGENOM" id="CLU_090336_24_1_0"/>
<name>A0A0S6W637_9BACT</name>
<organism evidence="2">
    <name type="scientific">Candidatus Moduliflexus flocculans</name>
    <dbReference type="NCBI Taxonomy" id="1499966"/>
    <lineage>
        <taxon>Bacteria</taxon>
        <taxon>Candidatus Moduliflexota</taxon>
        <taxon>Candidatus Moduliflexia</taxon>
        <taxon>Candidatus Moduliflexales</taxon>
        <taxon>Candidatus Moduliflexaceae</taxon>
    </lineage>
</organism>
<dbReference type="InterPro" id="IPR003594">
    <property type="entry name" value="HATPase_dom"/>
</dbReference>
<dbReference type="AlphaFoldDB" id="A0A0S6W637"/>